<protein>
    <submittedName>
        <fullName evidence="2">Uncharacterized protein</fullName>
    </submittedName>
</protein>
<dbReference type="Proteomes" id="UP000194127">
    <property type="component" value="Unassembled WGS sequence"/>
</dbReference>
<feature type="compositionally biased region" description="Low complexity" evidence="1">
    <location>
        <begin position="700"/>
        <end position="718"/>
    </location>
</feature>
<dbReference type="AlphaFoldDB" id="A0A1X6N449"/>
<feature type="region of interest" description="Disordered" evidence="1">
    <location>
        <begin position="295"/>
        <end position="390"/>
    </location>
</feature>
<dbReference type="OrthoDB" id="10336097at2759"/>
<feature type="region of interest" description="Disordered" evidence="1">
    <location>
        <begin position="504"/>
        <end position="532"/>
    </location>
</feature>
<feature type="compositionally biased region" description="Acidic residues" evidence="1">
    <location>
        <begin position="299"/>
        <end position="332"/>
    </location>
</feature>
<feature type="compositionally biased region" description="Basic and acidic residues" evidence="1">
    <location>
        <begin position="626"/>
        <end position="638"/>
    </location>
</feature>
<keyword evidence="3" id="KW-1185">Reference proteome</keyword>
<evidence type="ECO:0000256" key="1">
    <source>
        <dbReference type="SAM" id="MobiDB-lite"/>
    </source>
</evidence>
<feature type="region of interest" description="Disordered" evidence="1">
    <location>
        <begin position="876"/>
        <end position="895"/>
    </location>
</feature>
<name>A0A1X6N449_9APHY</name>
<accession>A0A1X6N449</accession>
<feature type="compositionally biased region" description="Acidic residues" evidence="1">
    <location>
        <begin position="402"/>
        <end position="431"/>
    </location>
</feature>
<feature type="compositionally biased region" description="Basic and acidic residues" evidence="1">
    <location>
        <begin position="506"/>
        <end position="532"/>
    </location>
</feature>
<dbReference type="GeneID" id="36330001"/>
<gene>
    <name evidence="2" type="ORF">POSPLADRAFT_1139533</name>
</gene>
<reference evidence="2 3" key="1">
    <citation type="submission" date="2017-04" db="EMBL/GenBank/DDBJ databases">
        <title>Genome Sequence of the Model Brown-Rot Fungus Postia placenta SB12.</title>
        <authorList>
            <consortium name="DOE Joint Genome Institute"/>
            <person name="Gaskell J."/>
            <person name="Kersten P."/>
            <person name="Larrondo L.F."/>
            <person name="Canessa P."/>
            <person name="Martinez D."/>
            <person name="Hibbett D."/>
            <person name="Schmoll M."/>
            <person name="Kubicek C.P."/>
            <person name="Martinez A.T."/>
            <person name="Yadav J."/>
            <person name="Master E."/>
            <person name="Magnuson J.K."/>
            <person name="James T."/>
            <person name="Yaver D."/>
            <person name="Berka R."/>
            <person name="Labutti K."/>
            <person name="Lipzen A."/>
            <person name="Aerts A."/>
            <person name="Barry K."/>
            <person name="Henrissat B."/>
            <person name="Blanchette R."/>
            <person name="Grigoriev I."/>
            <person name="Cullen D."/>
        </authorList>
    </citation>
    <scope>NUCLEOTIDE SEQUENCE [LARGE SCALE GENOMIC DNA]</scope>
    <source>
        <strain evidence="2 3">MAD-698-R-SB12</strain>
    </source>
</reference>
<proteinExistence type="predicted"/>
<feature type="region of interest" description="Disordered" evidence="1">
    <location>
        <begin position="700"/>
        <end position="734"/>
    </location>
</feature>
<feature type="compositionally biased region" description="Basic residues" evidence="1">
    <location>
        <begin position="613"/>
        <end position="625"/>
    </location>
</feature>
<dbReference type="EMBL" id="KZ110595">
    <property type="protein sequence ID" value="OSX63419.1"/>
    <property type="molecule type" value="Genomic_DNA"/>
</dbReference>
<evidence type="ECO:0000313" key="2">
    <source>
        <dbReference type="EMBL" id="OSX63419.1"/>
    </source>
</evidence>
<organism evidence="2 3">
    <name type="scientific">Postia placenta MAD-698-R-SB12</name>
    <dbReference type="NCBI Taxonomy" id="670580"/>
    <lineage>
        <taxon>Eukaryota</taxon>
        <taxon>Fungi</taxon>
        <taxon>Dikarya</taxon>
        <taxon>Basidiomycota</taxon>
        <taxon>Agaricomycotina</taxon>
        <taxon>Agaricomycetes</taxon>
        <taxon>Polyporales</taxon>
        <taxon>Adustoporiaceae</taxon>
        <taxon>Rhodonia</taxon>
    </lineage>
</organism>
<feature type="region of interest" description="Disordered" evidence="1">
    <location>
        <begin position="402"/>
        <end position="432"/>
    </location>
</feature>
<sequence>MDGEEDAVTGDVLGALVDVIPLDVGMEGTPLVNPEERVLGDEDDAPSVVGNVTALDDTGREEAEYVDTGRDGSGELDPAPDVVIETGLTLDTDDRAVVRALVDPLVDALDRPVPPLVDSEYELGRAVSVEDTVGEASAVVLADVLALTADVSVALVVHEVVSIALLLAVVAPELELEPDAVPVDALALEYEPVLVVPPLVELADRDVQVGTLVDPGRLDALLLLHVTQLDPVALELSERELRSDRAAITGTNRTHLGVGPTLLVTTLTLTLSVSVSENEADSGLLTLRLRLGAERDTEGGEGDVEGSESDVEGTESDVDGSESEVEGTENVENENGALYDENERGNVGAENENEDEDKDAGVESGEDTDGGVYDEDGGCEDEGAGDEEYDEGGGVIVVAAEDDGTDEGGDEAGVDADVDGTDTESLADADPLDTPAPVLLPASLLLDSALCCRRANCLGAIGSGPLGATAGRTPDTMGTPGPCTPSTSPDAWIVSAEVAMGASARVMRDSTAERERDGRVLEAGERHDSEHRTGSAWAQRLCDLAADACRYSVRRDHWQDEWKWVWKWIQRGGEHGQAGRREKRLRRALAYGGVDKSNVGIGSELSGQQRQGRPGRWRQGRARRWSRVERGGQRRHDGGAPAIDANRTRRWKPALVSAVCSAVADESASLHTVRGSLLARNASPCDVMARTASRHLITLSPAMTSPSSSSGRTAPTRPAQVALPPTHHAHRSSPFASPPVLPFHPGALSLAALCLSLNALVSVLHYHPASRSILPPHPGTAPAAISPFSPMLLLSPRSEEPRCTNALCTRPRACLVIGVAFPSTRWHLSISLNLRTSDVPLPSSVRQPADSTQAIDSLVLALPPLFASARLDSSVTLTPPDQRTPTPVWQPYNPRDDIRPRCGHSGVIARPALEHGAVSLTTHFHYARTMGVSIDLVFDNYAGKNGGQHNTPWLRPIVILKLVRQYAIIRRQ</sequence>
<evidence type="ECO:0000313" key="3">
    <source>
        <dbReference type="Proteomes" id="UP000194127"/>
    </source>
</evidence>
<feature type="compositionally biased region" description="Acidic residues" evidence="1">
    <location>
        <begin position="351"/>
        <end position="390"/>
    </location>
</feature>
<feature type="region of interest" description="Disordered" evidence="1">
    <location>
        <begin position="600"/>
        <end position="643"/>
    </location>
</feature>
<dbReference type="RefSeq" id="XP_024340213.1">
    <property type="nucleotide sequence ID" value="XM_024485052.1"/>
</dbReference>
<feature type="compositionally biased region" description="Polar residues" evidence="1">
    <location>
        <begin position="876"/>
        <end position="887"/>
    </location>
</feature>